<dbReference type="EMBL" id="CAXAMM010010779">
    <property type="protein sequence ID" value="CAK9024174.1"/>
    <property type="molecule type" value="Genomic_DNA"/>
</dbReference>
<dbReference type="InterPro" id="IPR005331">
    <property type="entry name" value="Sulfotransferase"/>
</dbReference>
<evidence type="ECO:0000256" key="6">
    <source>
        <dbReference type="ARBA" id="ARBA00023034"/>
    </source>
</evidence>
<dbReference type="PANTHER" id="PTHR12137">
    <property type="entry name" value="CARBOHYDRATE SULFOTRANSFERASE"/>
    <property type="match status" value="1"/>
</dbReference>
<keyword evidence="11" id="KW-1185">Reference proteome</keyword>
<evidence type="ECO:0000256" key="2">
    <source>
        <dbReference type="ARBA" id="ARBA00006339"/>
    </source>
</evidence>
<evidence type="ECO:0000313" key="10">
    <source>
        <dbReference type="EMBL" id="CAK9024174.1"/>
    </source>
</evidence>
<keyword evidence="8" id="KW-0325">Glycoprotein</keyword>
<name>A0ABP0KDR9_9DINO</name>
<keyword evidence="5" id="KW-1133">Transmembrane helix</keyword>
<protein>
    <recommendedName>
        <fullName evidence="12">Protein xylosyltransferase</fullName>
    </recommendedName>
</protein>
<evidence type="ECO:0000256" key="1">
    <source>
        <dbReference type="ARBA" id="ARBA00004323"/>
    </source>
</evidence>
<keyword evidence="6" id="KW-0333">Golgi apparatus</keyword>
<evidence type="ECO:0000256" key="8">
    <source>
        <dbReference type="ARBA" id="ARBA00023180"/>
    </source>
</evidence>
<keyword evidence="3" id="KW-0808">Transferase</keyword>
<feature type="region of interest" description="Disordered" evidence="9">
    <location>
        <begin position="43"/>
        <end position="66"/>
    </location>
</feature>
<keyword evidence="4" id="KW-0812">Transmembrane</keyword>
<sequence>MRPSPIAVALGLSLFLALTCFYRVGVVVFAPLDPADGEAAAEARSGAGSAQREARNGSNVSTVPTKRPMNCLSFRQAHPSRAPEKFDRIYGQHSSRWLDAYVIPDAQVIFCQIHKVGSTKWLRLLRWLDGQDYNMFPHWWFGNRPGNLTTLRHLGRKRALEMMFDPNWTKIVAIRDPLDRLRSAYFSKVARSWPLPNESAAVFARELNVTIEGLRTVSFADFLVRVENLMREHSFADPHWRKQSDACSLGHFKKCYDYVMFMDRDKSTHKELANCAMQAMLSKMSESNKHRLQNITETDHTKAAEREHRTDSTHDVWDFDLCRRALLLYTDDYNLFPIPRPTCHRDPPYDCSVDLLVASGNHSSAIAASQRCMGEASTAEVLLAEALASGPHAFGLRLTNPSRQPILNTWVLELSEPSGFHRWSSRPLDGYPLAEIQFPRPLDAVNTALNTGGMADAAPVGIFFVLQTPAHALRIMAPAQHQLGSLLSLKSTTHMFTTSVEVFGHTADVKIATGLEPGLTYSLYILTSNPTAQVGGATWSLESFGARSEPLDQGEVASFELFPAADFQVVNLGEEYSNQEITVQLTCTLPSDLHFGDSLLVQAPPGFPLADFQWLGPTVSLSAEIWCHFGPCILSVAFLSTWQGAAGVAFAAAEPMRFTVRARNPARCALEPESAWWRMDQRRGGARRATAVAARHLGWTMDGRQRPSVPSECVLVSQLNSPMSCVDRWGRVGHVGWPIRPELSSASLQLLGPSLAALAVASLRLRFVPAARRRTPRGGRQGAVGRTAR</sequence>
<comment type="similarity">
    <text evidence="2">Belongs to the sulfotransferase 2 family.</text>
</comment>
<proteinExistence type="inferred from homology"/>
<dbReference type="InterPro" id="IPR018011">
    <property type="entry name" value="Carb_sulfotrans_8-10"/>
</dbReference>
<keyword evidence="7" id="KW-0472">Membrane</keyword>
<evidence type="ECO:0000313" key="11">
    <source>
        <dbReference type="Proteomes" id="UP001642464"/>
    </source>
</evidence>
<comment type="subcellular location">
    <subcellularLocation>
        <location evidence="1">Golgi apparatus membrane</location>
        <topology evidence="1">Single-pass type II membrane protein</topology>
    </subcellularLocation>
</comment>
<accession>A0ABP0KDR9</accession>
<evidence type="ECO:0000256" key="9">
    <source>
        <dbReference type="SAM" id="MobiDB-lite"/>
    </source>
</evidence>
<gene>
    <name evidence="10" type="ORF">SCF082_LOCUS16505</name>
</gene>
<dbReference type="Proteomes" id="UP001642464">
    <property type="component" value="Unassembled WGS sequence"/>
</dbReference>
<evidence type="ECO:0000256" key="3">
    <source>
        <dbReference type="ARBA" id="ARBA00022679"/>
    </source>
</evidence>
<organism evidence="10 11">
    <name type="scientific">Durusdinium trenchii</name>
    <dbReference type="NCBI Taxonomy" id="1381693"/>
    <lineage>
        <taxon>Eukaryota</taxon>
        <taxon>Sar</taxon>
        <taxon>Alveolata</taxon>
        <taxon>Dinophyceae</taxon>
        <taxon>Suessiales</taxon>
        <taxon>Symbiodiniaceae</taxon>
        <taxon>Durusdinium</taxon>
    </lineage>
</organism>
<comment type="caution">
    <text evidence="10">The sequence shown here is derived from an EMBL/GenBank/DDBJ whole genome shotgun (WGS) entry which is preliminary data.</text>
</comment>
<dbReference type="PANTHER" id="PTHR12137:SF54">
    <property type="entry name" value="CARBOHYDRATE SULFOTRANSFERASE"/>
    <property type="match status" value="1"/>
</dbReference>
<evidence type="ECO:0000256" key="5">
    <source>
        <dbReference type="ARBA" id="ARBA00022989"/>
    </source>
</evidence>
<dbReference type="Pfam" id="PF03567">
    <property type="entry name" value="Sulfotransfer_2"/>
    <property type="match status" value="1"/>
</dbReference>
<evidence type="ECO:0000256" key="7">
    <source>
        <dbReference type="ARBA" id="ARBA00023136"/>
    </source>
</evidence>
<reference evidence="10 11" key="1">
    <citation type="submission" date="2024-02" db="EMBL/GenBank/DDBJ databases">
        <authorList>
            <person name="Chen Y."/>
            <person name="Shah S."/>
            <person name="Dougan E. K."/>
            <person name="Thang M."/>
            <person name="Chan C."/>
        </authorList>
    </citation>
    <scope>NUCLEOTIDE SEQUENCE [LARGE SCALE GENOMIC DNA]</scope>
</reference>
<evidence type="ECO:0000256" key="4">
    <source>
        <dbReference type="ARBA" id="ARBA00022692"/>
    </source>
</evidence>
<evidence type="ECO:0008006" key="12">
    <source>
        <dbReference type="Google" id="ProtNLM"/>
    </source>
</evidence>